<keyword evidence="7" id="KW-1185">Reference proteome</keyword>
<dbReference type="CDD" id="cd14667">
    <property type="entry name" value="3D_containing_proteins"/>
    <property type="match status" value="1"/>
</dbReference>
<evidence type="ECO:0000256" key="2">
    <source>
        <dbReference type="SAM" id="Coils"/>
    </source>
</evidence>
<dbReference type="EMBL" id="CP063304">
    <property type="protein sequence ID" value="QOV19074.1"/>
    <property type="molecule type" value="Genomic_DNA"/>
</dbReference>
<dbReference type="InterPro" id="IPR057309">
    <property type="entry name" value="PcsB_CC"/>
</dbReference>
<dbReference type="RefSeq" id="WP_193735421.1">
    <property type="nucleotide sequence ID" value="NZ_CP063304.1"/>
</dbReference>
<feature type="compositionally biased region" description="Polar residues" evidence="3">
    <location>
        <begin position="312"/>
        <end position="328"/>
    </location>
</feature>
<feature type="compositionally biased region" description="Polar residues" evidence="3">
    <location>
        <begin position="287"/>
        <end position="299"/>
    </location>
</feature>
<dbReference type="Pfam" id="PF24568">
    <property type="entry name" value="CC_PcsB"/>
    <property type="match status" value="1"/>
</dbReference>
<dbReference type="Gene3D" id="6.10.250.3150">
    <property type="match status" value="1"/>
</dbReference>
<feature type="chain" id="PRO_5033059626" description="Peptidoglycan hydrolase PcsB coiled-coil domain-containing protein" evidence="4">
    <location>
        <begin position="26"/>
        <end position="422"/>
    </location>
</feature>
<keyword evidence="1 4" id="KW-0732">Signal</keyword>
<proteinExistence type="predicted"/>
<evidence type="ECO:0000259" key="5">
    <source>
        <dbReference type="Pfam" id="PF24568"/>
    </source>
</evidence>
<evidence type="ECO:0000256" key="3">
    <source>
        <dbReference type="SAM" id="MobiDB-lite"/>
    </source>
</evidence>
<feature type="region of interest" description="Disordered" evidence="3">
    <location>
        <begin position="86"/>
        <end position="107"/>
    </location>
</feature>
<accession>A0A7M2RGE8</accession>
<evidence type="ECO:0000313" key="7">
    <source>
        <dbReference type="Proteomes" id="UP000593601"/>
    </source>
</evidence>
<feature type="compositionally biased region" description="Low complexity" evidence="3">
    <location>
        <begin position="257"/>
        <end position="285"/>
    </location>
</feature>
<feature type="domain" description="Peptidoglycan hydrolase PcsB coiled-coil" evidence="5">
    <location>
        <begin position="105"/>
        <end position="175"/>
    </location>
</feature>
<organism evidence="6 7">
    <name type="scientific">Blautia liquoris</name>
    <dbReference type="NCBI Taxonomy" id="2779518"/>
    <lineage>
        <taxon>Bacteria</taxon>
        <taxon>Bacillati</taxon>
        <taxon>Bacillota</taxon>
        <taxon>Clostridia</taxon>
        <taxon>Lachnospirales</taxon>
        <taxon>Lachnospiraceae</taxon>
        <taxon>Blautia</taxon>
    </lineage>
</organism>
<feature type="region of interest" description="Disordered" evidence="3">
    <location>
        <begin position="248"/>
        <end position="328"/>
    </location>
</feature>
<evidence type="ECO:0000256" key="4">
    <source>
        <dbReference type="SAM" id="SignalP"/>
    </source>
</evidence>
<dbReference type="SUPFAM" id="SSF90257">
    <property type="entry name" value="Myosin rod fragments"/>
    <property type="match status" value="1"/>
</dbReference>
<name>A0A7M2RGE8_9FIRM</name>
<reference evidence="6 7" key="1">
    <citation type="submission" date="2020-10" db="EMBL/GenBank/DDBJ databases">
        <title>Blautia liquoris sp.nov., isolated from the mud in a fermentation cellar used for the production of Chinese strong-flavoured liquor.</title>
        <authorList>
            <person name="Lu L."/>
        </authorList>
    </citation>
    <scope>NUCLEOTIDE SEQUENCE [LARGE SCALE GENOMIC DNA]</scope>
    <source>
        <strain evidence="6 7">LZLJ-3</strain>
    </source>
</reference>
<protein>
    <recommendedName>
        <fullName evidence="5">Peptidoglycan hydrolase PcsB coiled-coil domain-containing protein</fullName>
    </recommendedName>
</protein>
<dbReference type="KEGG" id="bliq:INP51_14115"/>
<feature type="compositionally biased region" description="Low complexity" evidence="3">
    <location>
        <begin position="300"/>
        <end position="311"/>
    </location>
</feature>
<dbReference type="InterPro" id="IPR059180">
    <property type="entry name" value="3D_YorM"/>
</dbReference>
<feature type="compositionally biased region" description="Basic and acidic residues" evidence="3">
    <location>
        <begin position="86"/>
        <end position="96"/>
    </location>
</feature>
<dbReference type="Proteomes" id="UP000593601">
    <property type="component" value="Chromosome"/>
</dbReference>
<gene>
    <name evidence="6" type="ORF">INP51_14115</name>
</gene>
<evidence type="ECO:0000256" key="1">
    <source>
        <dbReference type="ARBA" id="ARBA00022729"/>
    </source>
</evidence>
<dbReference type="AlphaFoldDB" id="A0A7M2RGE8"/>
<feature type="coiled-coil region" evidence="2">
    <location>
        <begin position="158"/>
        <end position="206"/>
    </location>
</feature>
<keyword evidence="2" id="KW-0175">Coiled coil</keyword>
<evidence type="ECO:0000313" key="6">
    <source>
        <dbReference type="EMBL" id="QOV19074.1"/>
    </source>
</evidence>
<sequence>MRDKKRLGLMLVALSLTFSAVPSYAATTQERISDIQAQKKTMESTLEDTRNKIAGLKSKKDQSESYMSDLSGQLTDLQKSLEELKTQSESKEKELEQVQTELESAKDQEAKQYEDMKLRIQYMYENSNSGYLEMLFSSDNFGDFISRAQNMAEISKYDRKMLDDYQAAKEEVQEKENKVLDEQKKIAALQEQSSRKQEQVQELYKATYQQVRTYNEDLDQSHSEEGDLLSRINSQEDTLTQLMVQAKNEEVERQQREAAAAQAALETQAARETQKKQAVSSQAKKNTPVNAGSSVVQRPSGSDNGANNNASTGKSQKVNPTAPSQSDGQGTYLGNFKLTSYCNCEICTGKWAGGATASGTTPTAGRTIAMAGLPFGTKLSINGHVYTVEDRGTQYGHVDIFTGSHADALAFGVRHADVYRLN</sequence>
<feature type="signal peptide" evidence="4">
    <location>
        <begin position="1"/>
        <end position="25"/>
    </location>
</feature>